<dbReference type="CDD" id="cd09917">
    <property type="entry name" value="F-box_SF"/>
    <property type="match status" value="1"/>
</dbReference>
<protein>
    <submittedName>
        <fullName evidence="2">Peptidoglycan-binding LysM domain-containing protein</fullName>
    </submittedName>
</protein>
<dbReference type="PANTHER" id="PTHR20932">
    <property type="entry name" value="LYSM AND PUTATIVE PEPTIDOGLYCAN-BINDING DOMAIN-CONTAINING PROTEIN"/>
    <property type="match status" value="1"/>
</dbReference>
<evidence type="ECO:0000313" key="2">
    <source>
        <dbReference type="EMBL" id="BBN69251.1"/>
    </source>
</evidence>
<accession>A0A5H2Y0J3</accession>
<evidence type="ECO:0000259" key="1">
    <source>
        <dbReference type="PROSITE" id="PS51782"/>
    </source>
</evidence>
<dbReference type="SUPFAM" id="SSF54106">
    <property type="entry name" value="LysM domain"/>
    <property type="match status" value="1"/>
</dbReference>
<reference evidence="2" key="1">
    <citation type="journal article" date="2019" name="Science">
        <title>Mutation of a bHLH transcription factor allowed almond domestication.</title>
        <authorList>
            <person name="Sanchez-Perez R."/>
            <person name="Pavan S."/>
            <person name="Mazzeo R."/>
            <person name="Moldovan C."/>
            <person name="Aiese Cigliano R."/>
            <person name="Del Cueto J."/>
            <person name="Ricciardi F."/>
            <person name="Lotti C."/>
            <person name="Ricciardi L."/>
            <person name="Dicenta F."/>
            <person name="Lopez-Marques R.L."/>
            <person name="Lindberg Moller B."/>
        </authorList>
    </citation>
    <scope>NUCLEOTIDE SEQUENCE</scope>
</reference>
<dbReference type="SMART" id="SM00256">
    <property type="entry name" value="FBOX"/>
    <property type="match status" value="1"/>
</dbReference>
<dbReference type="AlphaFoldDB" id="A0A5H2Y0J3"/>
<dbReference type="InterPro" id="IPR018392">
    <property type="entry name" value="LysM"/>
</dbReference>
<dbReference type="SUPFAM" id="SSF81383">
    <property type="entry name" value="F-box domain"/>
    <property type="match status" value="1"/>
</dbReference>
<dbReference type="InterPro" id="IPR036047">
    <property type="entry name" value="F-box-like_dom_sf"/>
</dbReference>
<feature type="domain" description="LysM" evidence="1">
    <location>
        <begin position="127"/>
        <end position="171"/>
    </location>
</feature>
<dbReference type="InterPro" id="IPR036779">
    <property type="entry name" value="LysM_dom_sf"/>
</dbReference>
<dbReference type="SMART" id="SM00257">
    <property type="entry name" value="LysM"/>
    <property type="match status" value="1"/>
</dbReference>
<dbReference type="Gene3D" id="3.10.350.10">
    <property type="entry name" value="LysM domain"/>
    <property type="match status" value="1"/>
</dbReference>
<dbReference type="CDD" id="cd00118">
    <property type="entry name" value="LysM"/>
    <property type="match status" value="1"/>
</dbReference>
<dbReference type="InterPro" id="IPR045030">
    <property type="entry name" value="LYSM1-4"/>
</dbReference>
<name>A0A5H2Y0J3_PRUDU</name>
<dbReference type="EMBL" id="AP021183">
    <property type="protein sequence ID" value="BBN69251.1"/>
    <property type="molecule type" value="Genomic_DNA"/>
</dbReference>
<dbReference type="PANTHER" id="PTHR20932:SF8">
    <property type="entry name" value="LD22649P"/>
    <property type="match status" value="1"/>
</dbReference>
<dbReference type="InterPro" id="IPR001810">
    <property type="entry name" value="F-box_dom"/>
</dbReference>
<dbReference type="Gene3D" id="1.20.1280.50">
    <property type="match status" value="1"/>
</dbReference>
<dbReference type="Pfam" id="PF01476">
    <property type="entry name" value="LysM"/>
    <property type="match status" value="1"/>
</dbReference>
<organism evidence="2">
    <name type="scientific">Prunus dulcis</name>
    <name type="common">Almond</name>
    <name type="synonym">Amygdalus dulcis</name>
    <dbReference type="NCBI Taxonomy" id="3755"/>
    <lineage>
        <taxon>Eukaryota</taxon>
        <taxon>Viridiplantae</taxon>
        <taxon>Streptophyta</taxon>
        <taxon>Embryophyta</taxon>
        <taxon>Tracheophyta</taxon>
        <taxon>Spermatophyta</taxon>
        <taxon>Magnoliopsida</taxon>
        <taxon>eudicotyledons</taxon>
        <taxon>Gunneridae</taxon>
        <taxon>Pentapetalae</taxon>
        <taxon>rosids</taxon>
        <taxon>fabids</taxon>
        <taxon>Rosales</taxon>
        <taxon>Rosaceae</taxon>
        <taxon>Amygdaloideae</taxon>
        <taxon>Amygdaleae</taxon>
        <taxon>Prunus</taxon>
    </lineage>
</organism>
<gene>
    <name evidence="2" type="ORF">Prudu_846S000400</name>
</gene>
<sequence length="278" mass="31038">MDNPGINSQLLNDNGLLRDEENDDDILNPLNPTTTTEILDFSDSTISPMNSHFSALTCRDTLRLIFEKLPIPDLARSSCVCRVWNSVASDQEIVTRAFKTPWNLKHIIGKPASGNFWRDNSLGKFAISHRIVRGDSIASLAVKYSVQVMDIKRLNNTMSEHGIYSRERLLIPISNPEMLLQATCYVEVDTCAKREVAVLYLEGGPELHKTTSNGSSSTSSCSATDLQSKKRVIESLRRSMQVDDATAHYYLTIADGDPRAAISQFSQDLRWETHLGFA</sequence>
<proteinExistence type="predicted"/>
<dbReference type="PROSITE" id="PS51782">
    <property type="entry name" value="LYSM"/>
    <property type="match status" value="1"/>
</dbReference>
<dbReference type="Pfam" id="PF12937">
    <property type="entry name" value="F-box-like"/>
    <property type="match status" value="1"/>
</dbReference>